<dbReference type="Pfam" id="PF13279">
    <property type="entry name" value="4HBT_2"/>
    <property type="match status" value="1"/>
</dbReference>
<comment type="caution">
    <text evidence="3">The sequence shown here is derived from an EMBL/GenBank/DDBJ whole genome shotgun (WGS) entry which is preliminary data.</text>
</comment>
<evidence type="ECO:0000256" key="2">
    <source>
        <dbReference type="ARBA" id="ARBA00022801"/>
    </source>
</evidence>
<dbReference type="PANTHER" id="PTHR31793:SF27">
    <property type="entry name" value="NOVEL THIOESTERASE SUPERFAMILY DOMAIN AND SAPOSIN A-TYPE DOMAIN CONTAINING PROTEIN (0610012H03RIK)"/>
    <property type="match status" value="1"/>
</dbReference>
<evidence type="ECO:0000313" key="3">
    <source>
        <dbReference type="EMBL" id="KZN48621.1"/>
    </source>
</evidence>
<proteinExistence type="inferred from homology"/>
<dbReference type="InterPro" id="IPR006684">
    <property type="entry name" value="YbgC/YbaW"/>
</dbReference>
<gene>
    <name evidence="3" type="ORF">N482_07250</name>
</gene>
<accession>A0A167DAW6</accession>
<sequence>MRNKKVLLEAHVEIEIPFHDCDPMNVVWHGNYARYFEVARCKLLDKFNFGYNNMEKLGYVWPIIDMQTKFVGACVFGQKINIVAQLVEYETRLKINYLITDKETGRKLTKGTTTQVAVDKVTKEMQFGTPQRLVDKLKAAIEQ</sequence>
<protein>
    <recommendedName>
        <fullName evidence="5">Thioesterase</fullName>
    </recommendedName>
</protein>
<name>A0A167DAW6_9GAMM</name>
<dbReference type="EMBL" id="AUXT01000145">
    <property type="protein sequence ID" value="KZN48621.1"/>
    <property type="molecule type" value="Genomic_DNA"/>
</dbReference>
<dbReference type="Proteomes" id="UP000076587">
    <property type="component" value="Unassembled WGS sequence"/>
</dbReference>
<dbReference type="RefSeq" id="WP_063376489.1">
    <property type="nucleotide sequence ID" value="NZ_AUXT01000145.1"/>
</dbReference>
<dbReference type="PATRIC" id="fig|1365253.3.peg.1703"/>
<dbReference type="SUPFAM" id="SSF54637">
    <property type="entry name" value="Thioesterase/thiol ester dehydrase-isomerase"/>
    <property type="match status" value="1"/>
</dbReference>
<dbReference type="PIRSF" id="PIRSF003230">
    <property type="entry name" value="YbgC"/>
    <property type="match status" value="1"/>
</dbReference>
<dbReference type="InterPro" id="IPR029069">
    <property type="entry name" value="HotDog_dom_sf"/>
</dbReference>
<evidence type="ECO:0000313" key="4">
    <source>
        <dbReference type="Proteomes" id="UP000076587"/>
    </source>
</evidence>
<dbReference type="CDD" id="cd00586">
    <property type="entry name" value="4HBT"/>
    <property type="match status" value="1"/>
</dbReference>
<organism evidence="3 4">
    <name type="scientific">Pseudoalteromonas luteoviolacea NCIMB 1942</name>
    <dbReference type="NCBI Taxonomy" id="1365253"/>
    <lineage>
        <taxon>Bacteria</taxon>
        <taxon>Pseudomonadati</taxon>
        <taxon>Pseudomonadota</taxon>
        <taxon>Gammaproteobacteria</taxon>
        <taxon>Alteromonadales</taxon>
        <taxon>Pseudoalteromonadaceae</taxon>
        <taxon>Pseudoalteromonas</taxon>
    </lineage>
</organism>
<evidence type="ECO:0008006" key="5">
    <source>
        <dbReference type="Google" id="ProtNLM"/>
    </source>
</evidence>
<dbReference type="GO" id="GO:0047617">
    <property type="term" value="F:fatty acyl-CoA hydrolase activity"/>
    <property type="evidence" value="ECO:0007669"/>
    <property type="project" value="TreeGrafter"/>
</dbReference>
<keyword evidence="2" id="KW-0378">Hydrolase</keyword>
<dbReference type="AlphaFoldDB" id="A0A167DAW6"/>
<reference evidence="3 4" key="1">
    <citation type="submission" date="2013-07" db="EMBL/GenBank/DDBJ databases">
        <title>Comparative Genomic and Metabolomic Analysis of Twelve Strains of Pseudoalteromonas luteoviolacea.</title>
        <authorList>
            <person name="Vynne N.G."/>
            <person name="Mansson M."/>
            <person name="Gram L."/>
        </authorList>
    </citation>
    <scope>NUCLEOTIDE SEQUENCE [LARGE SCALE GENOMIC DNA]</scope>
    <source>
        <strain evidence="3 4">NCIMB 1942</strain>
    </source>
</reference>
<dbReference type="Gene3D" id="3.10.129.10">
    <property type="entry name" value="Hotdog Thioesterase"/>
    <property type="match status" value="1"/>
</dbReference>
<dbReference type="OrthoDB" id="9800856at2"/>
<evidence type="ECO:0000256" key="1">
    <source>
        <dbReference type="ARBA" id="ARBA00005953"/>
    </source>
</evidence>
<dbReference type="InterPro" id="IPR050563">
    <property type="entry name" value="4-hydroxybenzoyl-CoA_TE"/>
</dbReference>
<dbReference type="PANTHER" id="PTHR31793">
    <property type="entry name" value="4-HYDROXYBENZOYL-COA THIOESTERASE FAMILY MEMBER"/>
    <property type="match status" value="1"/>
</dbReference>
<comment type="similarity">
    <text evidence="1">Belongs to the 4-hydroxybenzoyl-CoA thioesterase family.</text>
</comment>